<evidence type="ECO:0000256" key="3">
    <source>
        <dbReference type="ARBA" id="ARBA00008212"/>
    </source>
</evidence>
<dbReference type="UniPathway" id="UPA00886"/>
<dbReference type="GO" id="GO:0005634">
    <property type="term" value="C:nucleus"/>
    <property type="evidence" value="ECO:0007669"/>
    <property type="project" value="UniProtKB-SubCell"/>
</dbReference>
<comment type="pathway">
    <text evidence="2">Protein modification; protein sumoylation.</text>
</comment>
<keyword evidence="15" id="KW-1185">Reference proteome</keyword>
<evidence type="ECO:0000256" key="4">
    <source>
        <dbReference type="ARBA" id="ARBA00020923"/>
    </source>
</evidence>
<dbReference type="RefSeq" id="XP_018025712.1">
    <property type="nucleotide sequence ID" value="XM_018170223.2"/>
</dbReference>
<dbReference type="InterPro" id="IPR013083">
    <property type="entry name" value="Znf_RING/FYVE/PHD"/>
</dbReference>
<dbReference type="GO" id="GO:0016925">
    <property type="term" value="P:protein sumoylation"/>
    <property type="evidence" value="ECO:0007669"/>
    <property type="project" value="UniProtKB-UniPathway"/>
</dbReference>
<comment type="subcellular location">
    <subcellularLocation>
        <location evidence="1">Nucleus</location>
    </subcellularLocation>
</comment>
<dbReference type="SUPFAM" id="SSF57850">
    <property type="entry name" value="RING/U-box"/>
    <property type="match status" value="1"/>
</dbReference>
<evidence type="ECO:0000256" key="8">
    <source>
        <dbReference type="ARBA" id="ARBA00022786"/>
    </source>
</evidence>
<evidence type="ECO:0000256" key="9">
    <source>
        <dbReference type="ARBA" id="ARBA00022833"/>
    </source>
</evidence>
<evidence type="ECO:0000256" key="12">
    <source>
        <dbReference type="ARBA" id="ARBA00032533"/>
    </source>
</evidence>
<dbReference type="GO" id="GO:0061665">
    <property type="term" value="F:SUMO ligase activity"/>
    <property type="evidence" value="ECO:0007669"/>
    <property type="project" value="TreeGrafter"/>
</dbReference>
<evidence type="ECO:0000256" key="13">
    <source>
        <dbReference type="PROSITE-ProRule" id="PRU00452"/>
    </source>
</evidence>
<dbReference type="PANTHER" id="PTHR21330">
    <property type="entry name" value="E3 SUMO-PROTEIN LIGASE NSE2"/>
    <property type="match status" value="1"/>
</dbReference>
<dbReference type="GO" id="GO:0008270">
    <property type="term" value="F:zinc ion binding"/>
    <property type="evidence" value="ECO:0007669"/>
    <property type="project" value="UniProtKB-KW"/>
</dbReference>
<organism evidence="15 16">
    <name type="scientific">Hyalella azteca</name>
    <name type="common">Amphipod</name>
    <dbReference type="NCBI Taxonomy" id="294128"/>
    <lineage>
        <taxon>Eukaryota</taxon>
        <taxon>Metazoa</taxon>
        <taxon>Ecdysozoa</taxon>
        <taxon>Arthropoda</taxon>
        <taxon>Crustacea</taxon>
        <taxon>Multicrustacea</taxon>
        <taxon>Malacostraca</taxon>
        <taxon>Eumalacostraca</taxon>
        <taxon>Peracarida</taxon>
        <taxon>Amphipoda</taxon>
        <taxon>Senticaudata</taxon>
        <taxon>Talitrida</taxon>
        <taxon>Talitroidea</taxon>
        <taxon>Hyalellidae</taxon>
        <taxon>Hyalella</taxon>
    </lineage>
</organism>
<dbReference type="GO" id="GO:0030915">
    <property type="term" value="C:Smc5-Smc6 complex"/>
    <property type="evidence" value="ECO:0007669"/>
    <property type="project" value="InterPro"/>
</dbReference>
<accession>A0A8B7PK12</accession>
<keyword evidence="7 13" id="KW-0863">Zinc-finger</keyword>
<keyword evidence="9" id="KW-0862">Zinc</keyword>
<proteinExistence type="inferred from homology"/>
<keyword evidence="6" id="KW-0479">Metal-binding</keyword>
<gene>
    <name evidence="16 17" type="primary">LOC108681216</name>
</gene>
<dbReference type="InterPro" id="IPR026846">
    <property type="entry name" value="Nse2(Mms21)"/>
</dbReference>
<protein>
    <recommendedName>
        <fullName evidence="4">E3 SUMO-protein ligase NSE2</fullName>
    </recommendedName>
    <alternativeName>
        <fullName evidence="11">E3 SUMO-protein transferase NSE2</fullName>
    </alternativeName>
    <alternativeName>
        <fullName evidence="12">Non-structural maintenance of chromosomes element 2 homolog</fullName>
    </alternativeName>
</protein>
<dbReference type="InterPro" id="IPR004181">
    <property type="entry name" value="Znf_MIZ"/>
</dbReference>
<keyword evidence="16 17" id="KW-0436">Ligase</keyword>
<evidence type="ECO:0000256" key="6">
    <source>
        <dbReference type="ARBA" id="ARBA00022723"/>
    </source>
</evidence>
<evidence type="ECO:0000256" key="1">
    <source>
        <dbReference type="ARBA" id="ARBA00004123"/>
    </source>
</evidence>
<keyword evidence="8" id="KW-0833">Ubl conjugation pathway</keyword>
<dbReference type="AlphaFoldDB" id="A0A8B7PK12"/>
<evidence type="ECO:0000256" key="10">
    <source>
        <dbReference type="ARBA" id="ARBA00023242"/>
    </source>
</evidence>
<dbReference type="KEGG" id="hazt:108681216"/>
<comment type="similarity">
    <text evidence="3">Belongs to the NSE2 family.</text>
</comment>
<evidence type="ECO:0000256" key="11">
    <source>
        <dbReference type="ARBA" id="ARBA00031731"/>
    </source>
</evidence>
<evidence type="ECO:0000259" key="14">
    <source>
        <dbReference type="PROSITE" id="PS51044"/>
    </source>
</evidence>
<dbReference type="RefSeq" id="XP_018025711.1">
    <property type="nucleotide sequence ID" value="XM_018170222.2"/>
</dbReference>
<dbReference type="CDD" id="cd16651">
    <property type="entry name" value="SPL-RING_NSE2"/>
    <property type="match status" value="1"/>
</dbReference>
<evidence type="ECO:0000313" key="15">
    <source>
        <dbReference type="Proteomes" id="UP000694843"/>
    </source>
</evidence>
<dbReference type="GeneID" id="108681216"/>
<dbReference type="PROSITE" id="PS51044">
    <property type="entry name" value="ZF_SP_RING"/>
    <property type="match status" value="1"/>
</dbReference>
<dbReference type="Gene3D" id="3.30.40.10">
    <property type="entry name" value="Zinc/RING finger domain, C3HC4 (zinc finger)"/>
    <property type="match status" value="1"/>
</dbReference>
<keyword evidence="5" id="KW-0808">Transferase</keyword>
<sequence>MRVFHNFIFDFLKEPIDSCLAPFYDPAAIMSAIEANLRYIRQCANFVQSDFKNANEQLKLLKSLRKTTMDMIEAEQKLIDQQVAIAEGAAAVKKWKEDWKREHPNDPIGPLEEFRQIHSDMVKAVLEERRKENKKSTDSNPDLQYIDKLILQAEAAKKTGEHKSPKPSGSASASAELEMLSSVHDLNIIDPITKLTMSDPVRHTLCGHVYDRDSIKQMIKKHGRKGFRCPYMGCSVRDAITENNLEPALDYQEEIKRRNEKVSRPYNPSKFPN</sequence>
<dbReference type="OrthoDB" id="6352489at2759"/>
<name>A0A8B7PK12_HYAAZ</name>
<dbReference type="Proteomes" id="UP000694843">
    <property type="component" value="Unplaced"/>
</dbReference>
<keyword evidence="10" id="KW-0539">Nucleus</keyword>
<evidence type="ECO:0000313" key="16">
    <source>
        <dbReference type="RefSeq" id="XP_018025711.1"/>
    </source>
</evidence>
<evidence type="ECO:0000256" key="2">
    <source>
        <dbReference type="ARBA" id="ARBA00004718"/>
    </source>
</evidence>
<dbReference type="Pfam" id="PF11789">
    <property type="entry name" value="zf-Nse"/>
    <property type="match status" value="1"/>
</dbReference>
<evidence type="ECO:0000313" key="17">
    <source>
        <dbReference type="RefSeq" id="XP_018025712.1"/>
    </source>
</evidence>
<reference evidence="16 17" key="1">
    <citation type="submission" date="2025-04" db="UniProtKB">
        <authorList>
            <consortium name="RefSeq"/>
        </authorList>
    </citation>
    <scope>IDENTIFICATION</scope>
    <source>
        <tissue evidence="16 17">Whole organism</tissue>
    </source>
</reference>
<dbReference type="PANTHER" id="PTHR21330:SF1">
    <property type="entry name" value="E3 SUMO-PROTEIN LIGASE NSE2"/>
    <property type="match status" value="1"/>
</dbReference>
<dbReference type="GO" id="GO:0016874">
    <property type="term" value="F:ligase activity"/>
    <property type="evidence" value="ECO:0007669"/>
    <property type="project" value="UniProtKB-KW"/>
</dbReference>
<feature type="domain" description="SP-RING-type" evidence="14">
    <location>
        <begin position="173"/>
        <end position="264"/>
    </location>
</feature>
<dbReference type="GO" id="GO:0000724">
    <property type="term" value="P:double-strand break repair via homologous recombination"/>
    <property type="evidence" value="ECO:0007669"/>
    <property type="project" value="InterPro"/>
</dbReference>
<evidence type="ECO:0000256" key="5">
    <source>
        <dbReference type="ARBA" id="ARBA00022679"/>
    </source>
</evidence>
<evidence type="ECO:0000256" key="7">
    <source>
        <dbReference type="ARBA" id="ARBA00022771"/>
    </source>
</evidence>